<dbReference type="CTD" id="6755348"/>
<feature type="coiled-coil region" evidence="5">
    <location>
        <begin position="50"/>
        <end position="77"/>
    </location>
</feature>
<dbReference type="PANTHER" id="PTHR11915">
    <property type="entry name" value="SPECTRIN/FILAMIN RELATED CYTOSKELETAL PROTEIN"/>
    <property type="match status" value="1"/>
</dbReference>
<dbReference type="SMART" id="SM00150">
    <property type="entry name" value="SPEC"/>
    <property type="match status" value="8"/>
</dbReference>
<reference evidence="8 9" key="1">
    <citation type="journal article" date="2008" name="Nature">
        <title>The Trichoplax genome and the nature of placozoans.</title>
        <authorList>
            <person name="Srivastava M."/>
            <person name="Begovic E."/>
            <person name="Chapman J."/>
            <person name="Putnam N.H."/>
            <person name="Hellsten U."/>
            <person name="Kawashima T."/>
            <person name="Kuo A."/>
            <person name="Mitros T."/>
            <person name="Salamov A."/>
            <person name="Carpenter M.L."/>
            <person name="Signorovitch A.Y."/>
            <person name="Moreno M.A."/>
            <person name="Kamm K."/>
            <person name="Grimwood J."/>
            <person name="Schmutz J."/>
            <person name="Shapiro H."/>
            <person name="Grigoriev I.V."/>
            <person name="Buss L.W."/>
            <person name="Schierwater B."/>
            <person name="Dellaporta S.L."/>
            <person name="Rokhsar D.S."/>
        </authorList>
    </citation>
    <scope>NUCLEOTIDE SEQUENCE [LARGE SCALE GENOMIC DNA]</scope>
    <source>
        <strain evidence="8 9">Grell-BS-1999</strain>
    </source>
</reference>
<dbReference type="FunFam" id="1.20.58.60:FF:000001">
    <property type="entry name" value="Microtubule-actin cross-linking factor 1"/>
    <property type="match status" value="1"/>
</dbReference>
<dbReference type="KEGG" id="tad:TRIADDRAFT_58287"/>
<feature type="coiled-coil region" evidence="5">
    <location>
        <begin position="889"/>
        <end position="955"/>
    </location>
</feature>
<keyword evidence="5" id="KW-0175">Coiled coil</keyword>
<dbReference type="SMART" id="SM00243">
    <property type="entry name" value="GAS2"/>
    <property type="match status" value="1"/>
</dbReference>
<feature type="coiled-coil region" evidence="5">
    <location>
        <begin position="110"/>
        <end position="144"/>
    </location>
</feature>
<dbReference type="InParanoid" id="B3S1H0"/>
<dbReference type="Proteomes" id="UP000009022">
    <property type="component" value="Unassembled WGS sequence"/>
</dbReference>
<dbReference type="HOGENOM" id="CLU_001588_1_0_1"/>
<comment type="subcellular location">
    <subcellularLocation>
        <location evidence="1">Cytoplasm</location>
        <location evidence="1">Cytoskeleton</location>
    </subcellularLocation>
</comment>
<dbReference type="InterPro" id="IPR036534">
    <property type="entry name" value="GAR_dom_sf"/>
</dbReference>
<dbReference type="eggNOG" id="KOG0516">
    <property type="taxonomic scope" value="Eukaryota"/>
</dbReference>
<dbReference type="PROSITE" id="PS51460">
    <property type="entry name" value="GAR"/>
    <property type="match status" value="1"/>
</dbReference>
<evidence type="ECO:0000313" key="8">
    <source>
        <dbReference type="EMBL" id="EDV23541.1"/>
    </source>
</evidence>
<evidence type="ECO:0000256" key="3">
    <source>
        <dbReference type="ARBA" id="ARBA00022737"/>
    </source>
</evidence>
<keyword evidence="4" id="KW-0206">Cytoskeleton</keyword>
<dbReference type="RefSeq" id="XP_002114451.1">
    <property type="nucleotide sequence ID" value="XM_002114415.1"/>
</dbReference>
<dbReference type="GO" id="GO:0005886">
    <property type="term" value="C:plasma membrane"/>
    <property type="evidence" value="ECO:0007669"/>
    <property type="project" value="UniProtKB-SubCell"/>
</dbReference>
<evidence type="ECO:0000256" key="6">
    <source>
        <dbReference type="SAM" id="MobiDB-lite"/>
    </source>
</evidence>
<dbReference type="InterPro" id="IPR002017">
    <property type="entry name" value="Spectrin_repeat"/>
</dbReference>
<feature type="region of interest" description="Disordered" evidence="6">
    <location>
        <begin position="1244"/>
        <end position="1324"/>
    </location>
</feature>
<dbReference type="OMA" id="INETINW"/>
<dbReference type="Pfam" id="PF00435">
    <property type="entry name" value="Spectrin"/>
    <property type="match status" value="6"/>
</dbReference>
<evidence type="ECO:0000256" key="4">
    <source>
        <dbReference type="ARBA" id="ARBA00023212"/>
    </source>
</evidence>
<dbReference type="Gene3D" id="1.20.58.60">
    <property type="match status" value="6"/>
</dbReference>
<name>B3S1H0_TRIAD</name>
<dbReference type="PhylomeDB" id="B3S1H0"/>
<dbReference type="GO" id="GO:0008017">
    <property type="term" value="F:microtubule binding"/>
    <property type="evidence" value="ECO:0007669"/>
    <property type="project" value="InterPro"/>
</dbReference>
<evidence type="ECO:0000256" key="5">
    <source>
        <dbReference type="SAM" id="Coils"/>
    </source>
</evidence>
<dbReference type="OrthoDB" id="10016565at2759"/>
<dbReference type="InterPro" id="IPR011992">
    <property type="entry name" value="EF-hand-dom_pair"/>
</dbReference>
<evidence type="ECO:0000256" key="1">
    <source>
        <dbReference type="ARBA" id="ARBA00004245"/>
    </source>
</evidence>
<protein>
    <recommendedName>
        <fullName evidence="7">GAR domain-containing protein</fullName>
    </recommendedName>
</protein>
<organism evidence="8 9">
    <name type="scientific">Trichoplax adhaerens</name>
    <name type="common">Trichoplax reptans</name>
    <dbReference type="NCBI Taxonomy" id="10228"/>
    <lineage>
        <taxon>Eukaryota</taxon>
        <taxon>Metazoa</taxon>
        <taxon>Placozoa</taxon>
        <taxon>Uniplacotomia</taxon>
        <taxon>Trichoplacea</taxon>
        <taxon>Trichoplacidae</taxon>
        <taxon>Trichoplax</taxon>
    </lineage>
</organism>
<dbReference type="CDD" id="cd00176">
    <property type="entry name" value="SPEC"/>
    <property type="match status" value="4"/>
</dbReference>
<dbReference type="GO" id="GO:0005856">
    <property type="term" value="C:cytoskeleton"/>
    <property type="evidence" value="ECO:0007669"/>
    <property type="project" value="UniProtKB-SubCell"/>
</dbReference>
<evidence type="ECO:0000313" key="9">
    <source>
        <dbReference type="Proteomes" id="UP000009022"/>
    </source>
</evidence>
<dbReference type="SUPFAM" id="SSF143575">
    <property type="entry name" value="GAS2 domain-like"/>
    <property type="match status" value="1"/>
</dbReference>
<dbReference type="STRING" id="10228.B3S1H0"/>
<proteinExistence type="predicted"/>
<sequence length="1324" mass="153258">MDTLQHTLSSAEQIYRKLDGRLQEWSQFLTRAKKYTQEFWQYVHQLKTSIKMYLDTVENLKQAVNQAEIDANRKKLQEIKDVEVPRFKSDIESLNKVMKEIHQITTEDEIQRTQFNVDEIIALLADLEQRLQQGLEYLEELEKAIKNFVNIHGIIENIVEEFERKIISTNFVKSSTIESLHREIDYYKNLVKKINKRQHDKEKFESSAKNLCRRHFVAYEKLQGSEIVKEIACRWDALTERSTMHLNTLETILKELLHAEELISKTNEWINQYDKSISELKFDASEKDKVQKQVSQLQDIHKQINAKESDINEVISLAEKISEICPNHELLENINFEVDEISRRWHNLLEKAAYRQSQLLDCFLTSQELENTVKEFTQWLSQVEKYFGTKHPIAALPSTAEFHLDEFKVFVEEEIPSRKEQLETIKKVSRDFVSRSEATTAHLINDLVSELKASWNIISNKITARQKQLSDELDEARKFQDRLQEFESWLETAESKMDSWDYVSTNNDVLKNQLEDQKAFNMKLDEKHEDLNQISSTTQVLMQKCNESDAKQIKSSLRSINQRWNKLLSCCIDREYQINQNLESAGSFYSDCADMLNWLKEANFSMQEVNNVGIDPQIIQEQISKHQEFQNELGYRRPTVAAIISKGKLLRHSSQPKDIALISEYLADLKLQWKRVCNKAALWQEELEECLLASGKLTATLSALLEWLAKIQPELSSDVPYYGDIDTVKELLDNHKVLQRELGSRTKIKSKINMSAKYLATDTEDKSAVTENLKELNQTWDTICTLSVERQEKLQDALSLAQKFHIQVRDIVRNLGSADKRLKESLAAVDENHQFNRLSAKLKGFEQELGRLRQNFDAVMKLGNIILENCHHNAVGSVRHWMNIVRKSWNDANEKLNRYNIKLDELSNEVQNDEKLLMDIENWIAESTVKMEEPIKEADCDVEKLIEQHKAFERTMANKYGVIRNTTASLNKIRRGASFIPITAKKINHDSNNVASTRLKNVNSGWNNLEKLVEKKGIKLQKMLYDQALQKMKQTFDWDVWRKGVMRHFNDKVAKVNEFLRPISNNNKIYRNNFVRAFIDNGCSTSETEMECVANRFDKNGFIDTKEFLGSLRPSAFKQPKTDAEKIDTEILRLVADCKCMKPFRVSRAGEGKYRFGESQKLRLVRILRNSVMVRVGGGWEELSVFLSKNDPCRSAAAKKELKEKFILADGVHQSMQGFKTSMKSPREATSKFRRYIYTPVGSDDDMSDAGSEFSTLTQRAESQSNLSDDVKSTISCGSQQSLNNSLHSATNSPASKLTDTSKASKIPYRNKRTMIPKPNSSNH</sequence>
<keyword evidence="3" id="KW-0677">Repeat</keyword>
<accession>B3S1H0</accession>
<evidence type="ECO:0000259" key="7">
    <source>
        <dbReference type="PROSITE" id="PS51460"/>
    </source>
</evidence>
<dbReference type="EMBL" id="DS985247">
    <property type="protein sequence ID" value="EDV23541.1"/>
    <property type="molecule type" value="Genomic_DNA"/>
</dbReference>
<dbReference type="SUPFAM" id="SSF46966">
    <property type="entry name" value="Spectrin repeat"/>
    <property type="match status" value="7"/>
</dbReference>
<gene>
    <name evidence="8" type="ORF">TRIADDRAFT_58287</name>
</gene>
<feature type="compositionally biased region" description="Polar residues" evidence="6">
    <location>
        <begin position="1253"/>
        <end position="1304"/>
    </location>
</feature>
<keyword evidence="2" id="KW-0963">Cytoplasm</keyword>
<dbReference type="Pfam" id="PF02187">
    <property type="entry name" value="GAS2"/>
    <property type="match status" value="1"/>
</dbReference>
<dbReference type="InterPro" id="IPR003108">
    <property type="entry name" value="GAR_dom"/>
</dbReference>
<dbReference type="InterPro" id="IPR018159">
    <property type="entry name" value="Spectrin/alpha-actinin"/>
</dbReference>
<dbReference type="SUPFAM" id="SSF47473">
    <property type="entry name" value="EF-hand"/>
    <property type="match status" value="1"/>
</dbReference>
<dbReference type="GeneID" id="6755348"/>
<dbReference type="Gene3D" id="3.30.920.20">
    <property type="entry name" value="Gas2-like domain"/>
    <property type="match status" value="1"/>
</dbReference>
<evidence type="ECO:0000256" key="2">
    <source>
        <dbReference type="ARBA" id="ARBA00022490"/>
    </source>
</evidence>
<keyword evidence="9" id="KW-1185">Reference proteome</keyword>
<feature type="domain" description="GAR" evidence="7">
    <location>
        <begin position="1122"/>
        <end position="1194"/>
    </location>
</feature>